<evidence type="ECO:0000256" key="6">
    <source>
        <dbReference type="ARBA" id="ARBA00022803"/>
    </source>
</evidence>
<reference evidence="11" key="1">
    <citation type="journal article" date="2010" name="Nature">
        <title>The Amphimedon queenslandica genome and the evolution of animal complexity.</title>
        <authorList>
            <person name="Srivastava M."/>
            <person name="Simakov O."/>
            <person name="Chapman J."/>
            <person name="Fahey B."/>
            <person name="Gauthier M.E."/>
            <person name="Mitros T."/>
            <person name="Richards G.S."/>
            <person name="Conaco C."/>
            <person name="Dacre M."/>
            <person name="Hellsten U."/>
            <person name="Larroux C."/>
            <person name="Putnam N.H."/>
            <person name="Stanke M."/>
            <person name="Adamska M."/>
            <person name="Darling A."/>
            <person name="Degnan S.M."/>
            <person name="Oakley T.H."/>
            <person name="Plachetzki D.C."/>
            <person name="Zhai Y."/>
            <person name="Adamski M."/>
            <person name="Calcino A."/>
            <person name="Cummins S.F."/>
            <person name="Goodstein D.M."/>
            <person name="Harris C."/>
            <person name="Jackson D.J."/>
            <person name="Leys S.P."/>
            <person name="Shu S."/>
            <person name="Woodcroft B.J."/>
            <person name="Vervoort M."/>
            <person name="Kosik K.S."/>
            <person name="Manning G."/>
            <person name="Degnan B.M."/>
            <person name="Rokhsar D.S."/>
        </authorList>
    </citation>
    <scope>NUCLEOTIDE SEQUENCE [LARGE SCALE GENOMIC DNA]</scope>
</reference>
<evidence type="ECO:0000256" key="4">
    <source>
        <dbReference type="ARBA" id="ARBA00022490"/>
    </source>
</evidence>
<dbReference type="Gene3D" id="1.20.1280.50">
    <property type="match status" value="1"/>
</dbReference>
<dbReference type="PROSITE" id="PS50181">
    <property type="entry name" value="FBOX"/>
    <property type="match status" value="1"/>
</dbReference>
<comment type="subcellular location">
    <subcellularLocation>
        <location evidence="1">Cytoplasm</location>
    </subcellularLocation>
</comment>
<feature type="compositionally biased region" description="Basic and acidic residues" evidence="8">
    <location>
        <begin position="78"/>
        <end position="87"/>
    </location>
</feature>
<organism evidence="10">
    <name type="scientific">Amphimedon queenslandica</name>
    <name type="common">Sponge</name>
    <dbReference type="NCBI Taxonomy" id="400682"/>
    <lineage>
        <taxon>Eukaryota</taxon>
        <taxon>Metazoa</taxon>
        <taxon>Porifera</taxon>
        <taxon>Demospongiae</taxon>
        <taxon>Heteroscleromorpha</taxon>
        <taxon>Haplosclerida</taxon>
        <taxon>Niphatidae</taxon>
        <taxon>Amphimedon</taxon>
    </lineage>
</organism>
<dbReference type="CDD" id="cd22089">
    <property type="entry name" value="F-box_FBXO9"/>
    <property type="match status" value="1"/>
</dbReference>
<dbReference type="InParanoid" id="A0A1X7VJ06"/>
<dbReference type="PROSITE" id="PS50005">
    <property type="entry name" value="TPR"/>
    <property type="match status" value="1"/>
</dbReference>
<dbReference type="GO" id="GO:0019005">
    <property type="term" value="C:SCF ubiquitin ligase complex"/>
    <property type="evidence" value="ECO:0007669"/>
    <property type="project" value="TreeGrafter"/>
</dbReference>
<dbReference type="AlphaFoldDB" id="A0A1X7VJ06"/>
<evidence type="ECO:0000259" key="9">
    <source>
        <dbReference type="PROSITE" id="PS50181"/>
    </source>
</evidence>
<dbReference type="InterPro" id="IPR036181">
    <property type="entry name" value="MIT_dom_sf"/>
</dbReference>
<dbReference type="GO" id="GO:0016567">
    <property type="term" value="P:protein ubiquitination"/>
    <property type="evidence" value="ECO:0007669"/>
    <property type="project" value="UniProtKB-UniPathway"/>
</dbReference>
<evidence type="ECO:0000256" key="5">
    <source>
        <dbReference type="ARBA" id="ARBA00022786"/>
    </source>
</evidence>
<dbReference type="Pfam" id="PF19270">
    <property type="entry name" value="FBO_C"/>
    <property type="match status" value="1"/>
</dbReference>
<dbReference type="EnsemblMetazoa" id="XM_003384083.3">
    <property type="protein sequence ID" value="XP_003384131.1"/>
    <property type="gene ID" value="LOC100635766"/>
</dbReference>
<dbReference type="Pfam" id="PF12937">
    <property type="entry name" value="F-box-like"/>
    <property type="match status" value="1"/>
</dbReference>
<feature type="compositionally biased region" description="Acidic residues" evidence="8">
    <location>
        <begin position="88"/>
        <end position="100"/>
    </location>
</feature>
<dbReference type="InterPro" id="IPR019734">
    <property type="entry name" value="TPR_rpt"/>
</dbReference>
<keyword evidence="4" id="KW-0963">Cytoplasm</keyword>
<evidence type="ECO:0000256" key="2">
    <source>
        <dbReference type="ARBA" id="ARBA00004906"/>
    </source>
</evidence>
<dbReference type="SUPFAM" id="SSF81383">
    <property type="entry name" value="F-box domain"/>
    <property type="match status" value="1"/>
</dbReference>
<reference evidence="10" key="2">
    <citation type="submission" date="2017-05" db="UniProtKB">
        <authorList>
            <consortium name="EnsemblMetazoa"/>
        </authorList>
    </citation>
    <scope>IDENTIFICATION</scope>
</reference>
<dbReference type="PANTHER" id="PTHR12874:SF29">
    <property type="entry name" value="F-BOX ONLY PROTEIN 9"/>
    <property type="match status" value="1"/>
</dbReference>
<keyword evidence="5" id="KW-0833">Ubl conjugation pathway</keyword>
<sequence>MASKEQSTDTDELAEFREQWRAEIKEKTLADTHTDHLPQAEELYWMGVAAEENKDMSAAILYYRQAIQLVPDIERRATKKERDKDREKEEEEEQEEDEESKDLSVISHSLSTLSIDDVTCCHNDSPTTVTHISALPVEIIRYILLLIVINDLDLRSLEQFGMVCKRFYLFSREQLIWRKACVKLWGSGHSMLATPTSNWRHIFITQPHVHFNGVYISRSLYVRTGERSLDRLYKPFHTVVYYRYIRFFTDGSVLYMTSPDSPSMVVNKLNKINEVGGALLSGYYTQSNDTISIVVKRYDPSHEQSPRSYKRRGTPINAPTSHQRFHMELVLKNSCRKLSSALKWKKFTCHNIQNSTGRIQTSEYHIDHNYTPFYFSRVKSYSIINR</sequence>
<evidence type="ECO:0000256" key="1">
    <source>
        <dbReference type="ARBA" id="ARBA00004496"/>
    </source>
</evidence>
<proteinExistence type="predicted"/>
<dbReference type="UniPathway" id="UPA00143"/>
<evidence type="ECO:0000256" key="3">
    <source>
        <dbReference type="ARBA" id="ARBA00019775"/>
    </source>
</evidence>
<comment type="pathway">
    <text evidence="2">Protein modification; protein ubiquitination.</text>
</comment>
<dbReference type="OrthoDB" id="2117972at2759"/>
<feature type="region of interest" description="Disordered" evidence="8">
    <location>
        <begin position="78"/>
        <end position="103"/>
    </location>
</feature>
<evidence type="ECO:0000256" key="8">
    <source>
        <dbReference type="SAM" id="MobiDB-lite"/>
    </source>
</evidence>
<name>A0A1X7VJ06_AMPQE</name>
<dbReference type="GO" id="GO:0031146">
    <property type="term" value="P:SCF-dependent proteasomal ubiquitin-dependent protein catabolic process"/>
    <property type="evidence" value="ECO:0007669"/>
    <property type="project" value="TreeGrafter"/>
</dbReference>
<dbReference type="GO" id="GO:0005737">
    <property type="term" value="C:cytoplasm"/>
    <property type="evidence" value="ECO:0007669"/>
    <property type="project" value="UniProtKB-SubCell"/>
</dbReference>
<accession>A0A1X7VJ06</accession>
<evidence type="ECO:0000313" key="10">
    <source>
        <dbReference type="EnsemblMetazoa" id="Aqu2.1.39779_001"/>
    </source>
</evidence>
<dbReference type="SUPFAM" id="SSF116846">
    <property type="entry name" value="MIT domain"/>
    <property type="match status" value="1"/>
</dbReference>
<keyword evidence="6 7" id="KW-0802">TPR repeat</keyword>
<feature type="domain" description="F-box" evidence="9">
    <location>
        <begin position="129"/>
        <end position="180"/>
    </location>
</feature>
<dbReference type="EnsemblMetazoa" id="Aqu2.1.39779_001">
    <property type="protein sequence ID" value="Aqu2.1.39779_001"/>
    <property type="gene ID" value="Aqu2.1.39779"/>
</dbReference>
<evidence type="ECO:0000313" key="11">
    <source>
        <dbReference type="Proteomes" id="UP000007879"/>
    </source>
</evidence>
<dbReference type="InterPro" id="IPR045464">
    <property type="entry name" value="Hrt3/FBXO9_C"/>
</dbReference>
<dbReference type="eggNOG" id="KOG2997">
    <property type="taxonomic scope" value="Eukaryota"/>
</dbReference>
<dbReference type="InterPro" id="IPR001810">
    <property type="entry name" value="F-box_dom"/>
</dbReference>
<dbReference type="Proteomes" id="UP000007879">
    <property type="component" value="Unassembled WGS sequence"/>
</dbReference>
<feature type="repeat" description="TPR" evidence="7">
    <location>
        <begin position="40"/>
        <end position="73"/>
    </location>
</feature>
<dbReference type="STRING" id="400682.A0A1X7VJ06"/>
<evidence type="ECO:0000256" key="7">
    <source>
        <dbReference type="PROSITE-ProRule" id="PRU00339"/>
    </source>
</evidence>
<dbReference type="KEGG" id="aqu:100635766"/>
<dbReference type="InterPro" id="IPR036047">
    <property type="entry name" value="F-box-like_dom_sf"/>
</dbReference>
<gene>
    <name evidence="10" type="primary">100635766</name>
</gene>
<dbReference type="PANTHER" id="PTHR12874">
    <property type="entry name" value="F-BOX ONLY PROTEIN 48-RELATED"/>
    <property type="match status" value="1"/>
</dbReference>
<keyword evidence="11" id="KW-1185">Reference proteome</keyword>
<protein>
    <recommendedName>
        <fullName evidence="3">F-box only protein 9</fullName>
    </recommendedName>
</protein>